<evidence type="ECO:0000256" key="1">
    <source>
        <dbReference type="ARBA" id="ARBA00009897"/>
    </source>
</evidence>
<evidence type="ECO:0000259" key="8">
    <source>
        <dbReference type="PROSITE" id="PS51987"/>
    </source>
</evidence>
<dbReference type="EMBL" id="JACHFW010000006">
    <property type="protein sequence ID" value="MBB5264678.1"/>
    <property type="molecule type" value="Genomic_DNA"/>
</dbReference>
<dbReference type="Gene3D" id="3.10.20.70">
    <property type="entry name" value="Glutamine synthetase, N-terminal domain"/>
    <property type="match status" value="1"/>
</dbReference>
<dbReference type="InterPro" id="IPR008147">
    <property type="entry name" value="Gln_synt_N"/>
</dbReference>
<comment type="similarity">
    <text evidence="1 5 6">Belongs to the glutamine synthetase family.</text>
</comment>
<keyword evidence="2 9" id="KW-0436">Ligase</keyword>
<dbReference type="InterPro" id="IPR008146">
    <property type="entry name" value="Gln_synth_cat_dom"/>
</dbReference>
<evidence type="ECO:0000256" key="2">
    <source>
        <dbReference type="ARBA" id="ARBA00022598"/>
    </source>
</evidence>
<keyword evidence="3" id="KW-0547">Nucleotide-binding</keyword>
<gene>
    <name evidence="9" type="ORF">HNP82_001806</name>
</gene>
<keyword evidence="10" id="KW-1185">Reference proteome</keyword>
<keyword evidence="4" id="KW-0067">ATP-binding</keyword>
<proteinExistence type="inferred from homology"/>
<evidence type="ECO:0000259" key="7">
    <source>
        <dbReference type="PROSITE" id="PS51986"/>
    </source>
</evidence>
<evidence type="ECO:0000256" key="3">
    <source>
        <dbReference type="ARBA" id="ARBA00022741"/>
    </source>
</evidence>
<dbReference type="GO" id="GO:0006542">
    <property type="term" value="P:glutamine biosynthetic process"/>
    <property type="evidence" value="ECO:0007669"/>
    <property type="project" value="InterPro"/>
</dbReference>
<dbReference type="PANTHER" id="PTHR43785:SF12">
    <property type="entry name" value="TYPE-1 GLUTAMINE SYNTHETASE 2"/>
    <property type="match status" value="1"/>
</dbReference>
<dbReference type="PANTHER" id="PTHR43785">
    <property type="entry name" value="GAMMA-GLUTAMYLPUTRESCINE SYNTHETASE"/>
    <property type="match status" value="1"/>
</dbReference>
<sequence>MKNYTKEQILHMVEEEDVEFIRLQFTDMFGVLKNIAIPVSRLMKALDNQCVINGDYIDGLGNSEENEYYLYPDLSTFTILPWRPQQGKVARFICDIYHMDGRLCESSPRSILKKVMARAKEMGYEICVRPECEFFLFHTDDNGMPTNITHEKAGYMDTTPLDLGENARRDIILTLEDMGYDIDSSRHELAPAQHEIDFLYSDMLETADKIMTFKVAARTVAKRHGLHATFMPKPSADVDGSGMHIHMKLIKNGKNVFTDPSDSRGLSKDAYGFIAGLMKHIKGMSAISNPLVNSYKRLVTGFEAPYNIIWSCRQNGALLHACHKNNGDTALELRSPDGATNPYLLFALCLAAGLEGIEKDLQAPGDINVDVRKMSREEKKKAGIDSLPANLSVALAEMEKDELIRAVLGNGFVDEYLEKKEQEWESYMEQISEWELSQYLYCM</sequence>
<evidence type="ECO:0000256" key="6">
    <source>
        <dbReference type="RuleBase" id="RU000384"/>
    </source>
</evidence>
<feature type="domain" description="GS catalytic" evidence="8">
    <location>
        <begin position="108"/>
        <end position="443"/>
    </location>
</feature>
<dbReference type="EC" id="6.3.1.2" evidence="9"/>
<name>A0A7W8HAZ3_9FIRM</name>
<dbReference type="Gene3D" id="3.30.590.10">
    <property type="entry name" value="Glutamine synthetase/guanido kinase, catalytic domain"/>
    <property type="match status" value="1"/>
</dbReference>
<comment type="caution">
    <text evidence="9">The sequence shown here is derived from an EMBL/GenBank/DDBJ whole genome shotgun (WGS) entry which is preliminary data.</text>
</comment>
<protein>
    <submittedName>
        <fullName evidence="9">Glutamine synthetase</fullName>
        <ecNumber evidence="9">6.3.1.2</ecNumber>
    </submittedName>
</protein>
<dbReference type="SMART" id="SM01230">
    <property type="entry name" value="Gln-synt_C"/>
    <property type="match status" value="1"/>
</dbReference>
<feature type="domain" description="GS beta-grasp" evidence="7">
    <location>
        <begin position="16"/>
        <end position="101"/>
    </location>
</feature>
<dbReference type="Pfam" id="PF00120">
    <property type="entry name" value="Gln-synt_C"/>
    <property type="match status" value="1"/>
</dbReference>
<dbReference type="InterPro" id="IPR014746">
    <property type="entry name" value="Gln_synth/guanido_kin_cat_dom"/>
</dbReference>
<dbReference type="Pfam" id="PF03951">
    <property type="entry name" value="Gln-synt_N"/>
    <property type="match status" value="1"/>
</dbReference>
<dbReference type="InterPro" id="IPR036651">
    <property type="entry name" value="Gln_synt_N_sf"/>
</dbReference>
<evidence type="ECO:0000313" key="10">
    <source>
        <dbReference type="Proteomes" id="UP000543642"/>
    </source>
</evidence>
<dbReference type="GO" id="GO:0004356">
    <property type="term" value="F:glutamine synthetase activity"/>
    <property type="evidence" value="ECO:0007669"/>
    <property type="project" value="UniProtKB-EC"/>
</dbReference>
<dbReference type="SUPFAM" id="SSF54368">
    <property type="entry name" value="Glutamine synthetase, N-terminal domain"/>
    <property type="match status" value="1"/>
</dbReference>
<dbReference type="PROSITE" id="PS51987">
    <property type="entry name" value="GS_CATALYTIC"/>
    <property type="match status" value="1"/>
</dbReference>
<dbReference type="RefSeq" id="WP_183773512.1">
    <property type="nucleotide sequence ID" value="NZ_JACHFW010000006.1"/>
</dbReference>
<dbReference type="GO" id="GO:0005524">
    <property type="term" value="F:ATP binding"/>
    <property type="evidence" value="ECO:0007669"/>
    <property type="project" value="UniProtKB-KW"/>
</dbReference>
<dbReference type="Proteomes" id="UP000543642">
    <property type="component" value="Unassembled WGS sequence"/>
</dbReference>
<organism evidence="9 10">
    <name type="scientific">Catenibacillus scindens</name>
    <dbReference type="NCBI Taxonomy" id="673271"/>
    <lineage>
        <taxon>Bacteria</taxon>
        <taxon>Bacillati</taxon>
        <taxon>Bacillota</taxon>
        <taxon>Clostridia</taxon>
        <taxon>Lachnospirales</taxon>
        <taxon>Lachnospiraceae</taxon>
        <taxon>Catenibacillus</taxon>
    </lineage>
</organism>
<dbReference type="PROSITE" id="PS51986">
    <property type="entry name" value="GS_BETA_GRASP"/>
    <property type="match status" value="1"/>
</dbReference>
<evidence type="ECO:0000256" key="4">
    <source>
        <dbReference type="ARBA" id="ARBA00022840"/>
    </source>
</evidence>
<accession>A0A7W8HAZ3</accession>
<evidence type="ECO:0000256" key="5">
    <source>
        <dbReference type="PROSITE-ProRule" id="PRU01330"/>
    </source>
</evidence>
<dbReference type="AlphaFoldDB" id="A0A7W8HAZ3"/>
<reference evidence="9 10" key="1">
    <citation type="submission" date="2020-08" db="EMBL/GenBank/DDBJ databases">
        <title>Genomic Encyclopedia of Type Strains, Phase IV (KMG-IV): sequencing the most valuable type-strain genomes for metagenomic binning, comparative biology and taxonomic classification.</title>
        <authorList>
            <person name="Goeker M."/>
        </authorList>
    </citation>
    <scope>NUCLEOTIDE SEQUENCE [LARGE SCALE GENOMIC DNA]</scope>
    <source>
        <strain evidence="9 10">DSM 106146</strain>
    </source>
</reference>
<dbReference type="SUPFAM" id="SSF55931">
    <property type="entry name" value="Glutamine synthetase/guanido kinase"/>
    <property type="match status" value="1"/>
</dbReference>
<evidence type="ECO:0000313" key="9">
    <source>
        <dbReference type="EMBL" id="MBB5264678.1"/>
    </source>
</evidence>